<organism evidence="2 3">
    <name type="scientific">Aromia moschata</name>
    <dbReference type="NCBI Taxonomy" id="1265417"/>
    <lineage>
        <taxon>Eukaryota</taxon>
        <taxon>Metazoa</taxon>
        <taxon>Ecdysozoa</taxon>
        <taxon>Arthropoda</taxon>
        <taxon>Hexapoda</taxon>
        <taxon>Insecta</taxon>
        <taxon>Pterygota</taxon>
        <taxon>Neoptera</taxon>
        <taxon>Endopterygota</taxon>
        <taxon>Coleoptera</taxon>
        <taxon>Polyphaga</taxon>
        <taxon>Cucujiformia</taxon>
        <taxon>Chrysomeloidea</taxon>
        <taxon>Cerambycidae</taxon>
        <taxon>Cerambycinae</taxon>
        <taxon>Callichromatini</taxon>
        <taxon>Aromia</taxon>
    </lineage>
</organism>
<dbReference type="PANTHER" id="PTHR11409:SF39">
    <property type="entry name" value="ADENOSINE DEAMINASE 2"/>
    <property type="match status" value="1"/>
</dbReference>
<name>A0AAV8YTL0_9CUCU</name>
<feature type="domain" description="Adenosine/AMP deaminase N-terminal" evidence="1">
    <location>
        <begin position="2"/>
        <end position="58"/>
    </location>
</feature>
<dbReference type="InterPro" id="IPR006330">
    <property type="entry name" value="Ado/ade_deaminase"/>
</dbReference>
<protein>
    <recommendedName>
        <fullName evidence="1">Adenosine/AMP deaminase N-terminal domain-containing protein</fullName>
    </recommendedName>
</protein>
<dbReference type="SUPFAM" id="SSF51556">
    <property type="entry name" value="Metallo-dependent hydrolases"/>
    <property type="match status" value="1"/>
</dbReference>
<sequence>MGASLSLTPKEQRVNDILMNYKLSEYDEGFLNPGSFLAAQHFFKSKAAIENSEIFKIIRQLPKGASLHSHDTAIASFEYLFNLTYRDNLYGCHKEEFFILRFFKENNASAECEWKLLSKLRAANSSFDAFLKSKMTLIVDYPEFAYPNLNSVWKAFMDIFVTVADLIGYKPVWQEYFYQVLKELYEDNVMYVEFRGILPEVYDLEGNTYDGVQVVGLYYETLKKFKKDYPAFHGARFIYAPQEEGLQRNGGQLRGDLPENEAALSGFRGGIRPGGPGGFRFVSNIFACRNKLYSEIFSLCEDHACFVDSS</sequence>
<proteinExistence type="predicted"/>
<dbReference type="PANTHER" id="PTHR11409">
    <property type="entry name" value="ADENOSINE DEAMINASE"/>
    <property type="match status" value="1"/>
</dbReference>
<reference evidence="2" key="1">
    <citation type="journal article" date="2023" name="Insect Mol. Biol.">
        <title>Genome sequencing provides insights into the evolution of gene families encoding plant cell wall-degrading enzymes in longhorned beetles.</title>
        <authorList>
            <person name="Shin N.R."/>
            <person name="Okamura Y."/>
            <person name="Kirsch R."/>
            <person name="Pauchet Y."/>
        </authorList>
    </citation>
    <scope>NUCLEOTIDE SEQUENCE</scope>
    <source>
        <strain evidence="2">AMC_N1</strain>
    </source>
</reference>
<dbReference type="AlphaFoldDB" id="A0AAV8YTL0"/>
<accession>A0AAV8YTL0</accession>
<evidence type="ECO:0000313" key="2">
    <source>
        <dbReference type="EMBL" id="KAJ8954010.1"/>
    </source>
</evidence>
<evidence type="ECO:0000259" key="1">
    <source>
        <dbReference type="Pfam" id="PF08451"/>
    </source>
</evidence>
<dbReference type="InterPro" id="IPR032466">
    <property type="entry name" value="Metal_Hydrolase"/>
</dbReference>
<evidence type="ECO:0000313" key="3">
    <source>
        <dbReference type="Proteomes" id="UP001162162"/>
    </source>
</evidence>
<gene>
    <name evidence="2" type="ORF">NQ318_004301</name>
</gene>
<keyword evidence="3" id="KW-1185">Reference proteome</keyword>
<comment type="caution">
    <text evidence="2">The sequence shown here is derived from an EMBL/GenBank/DDBJ whole genome shotgun (WGS) entry which is preliminary data.</text>
</comment>
<dbReference type="Proteomes" id="UP001162162">
    <property type="component" value="Unassembled WGS sequence"/>
</dbReference>
<dbReference type="InterPro" id="IPR013659">
    <property type="entry name" value="A_deaminase_N"/>
</dbReference>
<dbReference type="GO" id="GO:0004000">
    <property type="term" value="F:adenosine deaminase activity"/>
    <property type="evidence" value="ECO:0007669"/>
    <property type="project" value="TreeGrafter"/>
</dbReference>
<dbReference type="GO" id="GO:0006154">
    <property type="term" value="P:adenosine catabolic process"/>
    <property type="evidence" value="ECO:0007669"/>
    <property type="project" value="TreeGrafter"/>
</dbReference>
<dbReference type="GO" id="GO:0046103">
    <property type="term" value="P:inosine biosynthetic process"/>
    <property type="evidence" value="ECO:0007669"/>
    <property type="project" value="TreeGrafter"/>
</dbReference>
<dbReference type="EMBL" id="JAPWTK010000051">
    <property type="protein sequence ID" value="KAJ8954010.1"/>
    <property type="molecule type" value="Genomic_DNA"/>
</dbReference>
<dbReference type="Gene3D" id="3.20.20.140">
    <property type="entry name" value="Metal-dependent hydrolases"/>
    <property type="match status" value="1"/>
</dbReference>
<dbReference type="GO" id="GO:0005615">
    <property type="term" value="C:extracellular space"/>
    <property type="evidence" value="ECO:0007669"/>
    <property type="project" value="InterPro"/>
</dbReference>
<dbReference type="Pfam" id="PF08451">
    <property type="entry name" value="A_deaminase_N"/>
    <property type="match status" value="1"/>
</dbReference>